<name>A0A9Q2NTA1_9RHOB</name>
<dbReference type="EMBL" id="JAFBXF010000008">
    <property type="protein sequence ID" value="MBM2418023.1"/>
    <property type="molecule type" value="Genomic_DNA"/>
</dbReference>
<organism evidence="1 3">
    <name type="scientific">Marivita cryptomonadis</name>
    <dbReference type="NCBI Taxonomy" id="505252"/>
    <lineage>
        <taxon>Bacteria</taxon>
        <taxon>Pseudomonadati</taxon>
        <taxon>Pseudomonadota</taxon>
        <taxon>Alphaproteobacteria</taxon>
        <taxon>Rhodobacterales</taxon>
        <taxon>Roseobacteraceae</taxon>
        <taxon>Marivita</taxon>
    </lineage>
</organism>
<dbReference type="PROSITE" id="PS51257">
    <property type="entry name" value="PROKAR_LIPOPROTEIN"/>
    <property type="match status" value="1"/>
</dbReference>
<dbReference type="Proteomes" id="UP000755667">
    <property type="component" value="Unassembled WGS sequence"/>
</dbReference>
<accession>A0A9Q2NTA1</accession>
<dbReference type="AlphaFoldDB" id="A0A9Q2NTA1"/>
<dbReference type="GeneID" id="62641203"/>
<dbReference type="RefSeq" id="WP_085629572.1">
    <property type="nucleotide sequence ID" value="NZ_JAFBWU010000008.1"/>
</dbReference>
<sequence>MKAGWLCASVLCLLAACGRGDLDTVTYDGARFGGDLRSERSDRAGFVARGGPASVSLEGAKQAATYQVVQHCIAYLGSSDVTWINGPDVPDDQLVIEDDRVVLTGRCFEP</sequence>
<keyword evidence="4" id="KW-1185">Reference proteome</keyword>
<comment type="caution">
    <text evidence="1">The sequence shown here is derived from an EMBL/GenBank/DDBJ whole genome shotgun (WGS) entry which is preliminary data.</text>
</comment>
<evidence type="ECO:0000313" key="4">
    <source>
        <dbReference type="Proteomes" id="UP000809440"/>
    </source>
</evidence>
<evidence type="ECO:0000313" key="3">
    <source>
        <dbReference type="Proteomes" id="UP000755667"/>
    </source>
</evidence>
<evidence type="ECO:0000313" key="1">
    <source>
        <dbReference type="EMBL" id="MBM2413354.1"/>
    </source>
</evidence>
<dbReference type="Proteomes" id="UP000809440">
    <property type="component" value="Unassembled WGS sequence"/>
</dbReference>
<dbReference type="EMBL" id="JAFBXE010000008">
    <property type="protein sequence ID" value="MBM2413354.1"/>
    <property type="molecule type" value="Genomic_DNA"/>
</dbReference>
<evidence type="ECO:0000313" key="2">
    <source>
        <dbReference type="EMBL" id="MBM2418023.1"/>
    </source>
</evidence>
<reference evidence="1 4" key="1">
    <citation type="submission" date="2021-01" db="EMBL/GenBank/DDBJ databases">
        <title>Diatom-associated Roseobacters Show Island Model of Population Structure.</title>
        <authorList>
            <person name="Qu L."/>
            <person name="Feng X."/>
            <person name="Chen Y."/>
            <person name="Li L."/>
            <person name="Wang X."/>
            <person name="Hu Z."/>
            <person name="Wang H."/>
            <person name="Luo H."/>
        </authorList>
    </citation>
    <scope>NUCLEOTIDE SEQUENCE</scope>
    <source>
        <strain evidence="2 4">CC28-63</strain>
        <strain evidence="1">CC28-69</strain>
    </source>
</reference>
<dbReference type="OrthoDB" id="7659281at2"/>
<proteinExistence type="predicted"/>
<evidence type="ECO:0008006" key="5">
    <source>
        <dbReference type="Google" id="ProtNLM"/>
    </source>
</evidence>
<gene>
    <name evidence="1" type="ORF">JQX41_13645</name>
    <name evidence="2" type="ORF">JQX48_13655</name>
</gene>
<protein>
    <recommendedName>
        <fullName evidence="5">Lipoprotein</fullName>
    </recommendedName>
</protein>